<evidence type="ECO:0000313" key="2">
    <source>
        <dbReference type="EMBL" id="GEK28312.1"/>
    </source>
</evidence>
<evidence type="ECO:0000313" key="5">
    <source>
        <dbReference type="Proteomes" id="UP000321429"/>
    </source>
</evidence>
<dbReference type="Proteomes" id="UP000321429">
    <property type="component" value="Unassembled WGS sequence"/>
</dbReference>
<comment type="caution">
    <text evidence="3">The sequence shown here is derived from an EMBL/GenBank/DDBJ whole genome shotgun (WGS) entry which is preliminary data.</text>
</comment>
<dbReference type="EMBL" id="JQCB01000011">
    <property type="protein sequence ID" value="KRN95058.1"/>
    <property type="molecule type" value="Genomic_DNA"/>
</dbReference>
<dbReference type="STRING" id="348151.IV55_GL000339"/>
<name>A0A0R2L070_9LACO</name>
<evidence type="ECO:0000256" key="1">
    <source>
        <dbReference type="SAM" id="MobiDB-lite"/>
    </source>
</evidence>
<organism evidence="3 4">
    <name type="scientific">Furfurilactobacillus siliginis</name>
    <dbReference type="NCBI Taxonomy" id="348151"/>
    <lineage>
        <taxon>Bacteria</taxon>
        <taxon>Bacillati</taxon>
        <taxon>Bacillota</taxon>
        <taxon>Bacilli</taxon>
        <taxon>Lactobacillales</taxon>
        <taxon>Lactobacillaceae</taxon>
        <taxon>Furfurilactobacillus</taxon>
    </lineage>
</organism>
<gene>
    <name evidence="3" type="ORF">IV55_GL000339</name>
    <name evidence="2" type="ORF">LSI01_06230</name>
</gene>
<feature type="compositionally biased region" description="Low complexity" evidence="1">
    <location>
        <begin position="12"/>
        <end position="37"/>
    </location>
</feature>
<reference evidence="3 4" key="1">
    <citation type="journal article" date="2015" name="Genome Announc.">
        <title>Expanding the biotechnology potential of lactobacilli through comparative genomics of 213 strains and associated genera.</title>
        <authorList>
            <person name="Sun Z."/>
            <person name="Harris H.M."/>
            <person name="McCann A."/>
            <person name="Guo C."/>
            <person name="Argimon S."/>
            <person name="Zhang W."/>
            <person name="Yang X."/>
            <person name="Jeffery I.B."/>
            <person name="Cooney J.C."/>
            <person name="Kagawa T.F."/>
            <person name="Liu W."/>
            <person name="Song Y."/>
            <person name="Salvetti E."/>
            <person name="Wrobel A."/>
            <person name="Rasinkangas P."/>
            <person name="Parkhill J."/>
            <person name="Rea M.C."/>
            <person name="O'Sullivan O."/>
            <person name="Ritari J."/>
            <person name="Douillard F.P."/>
            <person name="Paul Ross R."/>
            <person name="Yang R."/>
            <person name="Briner A.E."/>
            <person name="Felis G.E."/>
            <person name="de Vos W.M."/>
            <person name="Barrangou R."/>
            <person name="Klaenhammer T.R."/>
            <person name="Caufield P.W."/>
            <person name="Cui Y."/>
            <person name="Zhang H."/>
            <person name="O'Toole P.W."/>
        </authorList>
    </citation>
    <scope>NUCLEOTIDE SEQUENCE [LARGE SCALE GENOMIC DNA]</scope>
    <source>
        <strain evidence="3 4">DSM 22696</strain>
    </source>
</reference>
<dbReference type="EMBL" id="BJUD01000008">
    <property type="protein sequence ID" value="GEK28312.1"/>
    <property type="molecule type" value="Genomic_DNA"/>
</dbReference>
<reference evidence="2 5" key="2">
    <citation type="submission" date="2019-07" db="EMBL/GenBank/DDBJ databases">
        <title>Whole genome shotgun sequence of Lactobacillus siliginis NBRC 101315.</title>
        <authorList>
            <person name="Hosoyama A."/>
            <person name="Uohara A."/>
            <person name="Ohji S."/>
            <person name="Ichikawa N."/>
        </authorList>
    </citation>
    <scope>NUCLEOTIDE SEQUENCE [LARGE SCALE GENOMIC DNA]</scope>
    <source>
        <strain evidence="2 5">NBRC 101315</strain>
    </source>
</reference>
<accession>A0A0R2L070</accession>
<feature type="region of interest" description="Disordered" evidence="1">
    <location>
        <begin position="1"/>
        <end position="54"/>
    </location>
</feature>
<keyword evidence="4" id="KW-1185">Reference proteome</keyword>
<evidence type="ECO:0000313" key="4">
    <source>
        <dbReference type="Proteomes" id="UP000051139"/>
    </source>
</evidence>
<feature type="compositionally biased region" description="Polar residues" evidence="1">
    <location>
        <begin position="1"/>
        <end position="11"/>
    </location>
</feature>
<dbReference type="PATRIC" id="fig|348151.3.peg.345"/>
<sequence length="350" mass="38768">MTSENNHSEATSAMSQASESNSQASVSASDVQKQVAAESTSAAPQEKPLTPSERFRIYNDNIKDGLRNGIQFTKHLDQLTETNDTDDLLAAATKLFDFTMNTDFVNFPHQYSAADYYLLFMGRLLELHAQSGVVLQSASDHEELSMHFAALGAQPTFKFVLVGGTNGGAFFTDKSSGLHLFYLNLEHKQLRFNSKAFTDLFAVSLISETVADRMKAINSLITFGKDLEKDYHFSVDYNLLAVENNVRYPTRHAILPAGTVDKLFVASADSNYMLQNAPEGHGAIIELDDGLTFGVAQTGTETAPQWVLTTEDSDGKISLMQVLLQYDFIREWYLANRSDLEIQSDPLIFA</sequence>
<proteinExistence type="predicted"/>
<dbReference type="Proteomes" id="UP000051139">
    <property type="component" value="Unassembled WGS sequence"/>
</dbReference>
<dbReference type="RefSeq" id="WP_057810991.1">
    <property type="nucleotide sequence ID" value="NZ_BJUD01000008.1"/>
</dbReference>
<evidence type="ECO:0000313" key="3">
    <source>
        <dbReference type="EMBL" id="KRN95058.1"/>
    </source>
</evidence>
<protein>
    <submittedName>
        <fullName evidence="3">Uncharacterized protein</fullName>
    </submittedName>
</protein>
<dbReference type="AlphaFoldDB" id="A0A0R2L070"/>